<keyword evidence="4" id="KW-0934">Plastid</keyword>
<dbReference type="SUPFAM" id="SSF159501">
    <property type="entry name" value="EreA/ChaN-like"/>
    <property type="match status" value="1"/>
</dbReference>
<keyword evidence="7" id="KW-1133">Transmembrane helix</keyword>
<dbReference type="PANTHER" id="PTHR31620:SF2">
    <property type="entry name" value="PROTEIN RETICULATA-RELATED 5, CHLOROPLASTIC"/>
    <property type="match status" value="1"/>
</dbReference>
<dbReference type="CDD" id="cd14727">
    <property type="entry name" value="ChanN-like"/>
    <property type="match status" value="1"/>
</dbReference>
<dbReference type="InterPro" id="IPR007314">
    <property type="entry name" value="Cofac_haem-bd_dom"/>
</dbReference>
<evidence type="ECO:0000313" key="11">
    <source>
        <dbReference type="EMBL" id="TMW87542.1"/>
    </source>
</evidence>
<feature type="region of interest" description="Disordered" evidence="9">
    <location>
        <begin position="99"/>
        <end position="122"/>
    </location>
</feature>
<protein>
    <recommendedName>
        <fullName evidence="10">Haem-binding uptake Tiki superfamily ChaN domain-containing protein</fullName>
    </recommendedName>
</protein>
<feature type="domain" description="Haem-binding uptake Tiki superfamily ChaN" evidence="10">
    <location>
        <begin position="155"/>
        <end position="375"/>
    </location>
</feature>
<keyword evidence="6" id="KW-0809">Transit peptide</keyword>
<dbReference type="Pfam" id="PF11891">
    <property type="entry name" value="RETICULATA-like"/>
    <property type="match status" value="1"/>
</dbReference>
<evidence type="ECO:0000256" key="4">
    <source>
        <dbReference type="ARBA" id="ARBA00022640"/>
    </source>
</evidence>
<reference evidence="11" key="1">
    <citation type="submission" date="2019-05" db="EMBL/GenBank/DDBJ databases">
        <title>The de novo reference genome and transcriptome assemblies of the wild tomato species Solanum chilense.</title>
        <authorList>
            <person name="Stam R."/>
            <person name="Nosenko T."/>
            <person name="Hoerger A.C."/>
            <person name="Stephan W."/>
            <person name="Seidel M.A."/>
            <person name="Kuhn J.M.M."/>
            <person name="Haberer G."/>
            <person name="Tellier A."/>
        </authorList>
    </citation>
    <scope>NUCLEOTIDE SEQUENCE</scope>
    <source>
        <tissue evidence="11">Mature leaves</tissue>
    </source>
</reference>
<dbReference type="PANTHER" id="PTHR31620">
    <property type="entry name" value="PROTEIN RETICULATA-RELATED 2, CHLOROPLASTIC-RELATED"/>
    <property type="match status" value="1"/>
</dbReference>
<evidence type="ECO:0000256" key="6">
    <source>
        <dbReference type="ARBA" id="ARBA00022946"/>
    </source>
</evidence>
<comment type="subcellular location">
    <subcellularLocation>
        <location evidence="1">Plastid</location>
        <location evidence="1">Chloroplast membrane</location>
        <topology evidence="1">Multi-pass membrane protein</topology>
    </subcellularLocation>
</comment>
<evidence type="ECO:0000259" key="10">
    <source>
        <dbReference type="Pfam" id="PF04187"/>
    </source>
</evidence>
<evidence type="ECO:0000256" key="7">
    <source>
        <dbReference type="ARBA" id="ARBA00022989"/>
    </source>
</evidence>
<organism evidence="11">
    <name type="scientific">Solanum chilense</name>
    <name type="common">Tomato</name>
    <name type="synonym">Lycopersicon chilense</name>
    <dbReference type="NCBI Taxonomy" id="4083"/>
    <lineage>
        <taxon>Eukaryota</taxon>
        <taxon>Viridiplantae</taxon>
        <taxon>Streptophyta</taxon>
        <taxon>Embryophyta</taxon>
        <taxon>Tracheophyta</taxon>
        <taxon>Spermatophyta</taxon>
        <taxon>Magnoliopsida</taxon>
        <taxon>eudicotyledons</taxon>
        <taxon>Gunneridae</taxon>
        <taxon>Pentapetalae</taxon>
        <taxon>asterids</taxon>
        <taxon>lamiids</taxon>
        <taxon>Solanales</taxon>
        <taxon>Solanaceae</taxon>
        <taxon>Solanoideae</taxon>
        <taxon>Solaneae</taxon>
        <taxon>Solanum</taxon>
        <taxon>Solanum subgen. Lycopersicon</taxon>
    </lineage>
</organism>
<proteinExistence type="inferred from homology"/>
<feature type="region of interest" description="Disordered" evidence="9">
    <location>
        <begin position="723"/>
        <end position="747"/>
    </location>
</feature>
<feature type="compositionally biased region" description="Polar residues" evidence="9">
    <location>
        <begin position="736"/>
        <end position="747"/>
    </location>
</feature>
<evidence type="ECO:0000256" key="9">
    <source>
        <dbReference type="SAM" id="MobiDB-lite"/>
    </source>
</evidence>
<sequence length="747" mass="83071">MKANSAHTISSKSLHLYVPPATLLRRKFLIRRRLNFPRCLVHEHSHVSFSVRCSQSPTDAIDNSDELIPKQKSSTTRRNVLLMPLLTIGVCALRSAIARADDKPPPESTPQPPVTTVEAPTPDPVVKAEEVINSRIYDATVIGEPLALGKDKKKVWEKLMNARVVYLGEAEQVPTQDDKEVELEIVKNLRKRCAEAERPISLALEAFPSNLQEQLNQYLAKRIDGESLKSYVAHWPTQYWHEYEPLLTYCRENGVRLVACGLPLEVLRTVQAEGIRGLSKADRKKYAPPAGSGFISGFSSMSRRSAADVNMLNQPTPFGPSSYLSAQARVVEEYNMSQIVLKAVMDDGAAGMLVVVTGATHVMYGSRGTGVPARISRKIQKKNQIVILLDPERQWLRREGEVPVADLLWYSAARPCSRNCFDRAEIARVMNAAGRRRDALPQDLQNGLDLGVVSPEVLQNFFDLEQYPFVSELTDRFQGFRERLLADPKFLHRLAIEESISITTTLLAQYEKRKENFFEEIDYVITDTVRGIVVDFFTVWLPAPTISFLSVTDDVDVPESIGALKGLLGSIPDNAFQKSVVGKDWDVSHRVASVLVGGLKLAGVGFVSSIGAVASSNILFAMRKVFNPTFTTVQKNKRSPILKTALVYSSFLGTSANLRYQVIAGLVEHRLADQFSDQTLFVNMLSFVVRTINSYWGTQQWIDLARVTGLQARKSEQVPDLVPDSANPTAVGCNTPEDTNTDEINSQ</sequence>
<dbReference type="Pfam" id="PF04187">
    <property type="entry name" value="Cofac_haem_bdg"/>
    <property type="match status" value="1"/>
</dbReference>
<accession>A0A6N2AYB8</accession>
<evidence type="ECO:0000256" key="2">
    <source>
        <dbReference type="ARBA" id="ARBA00010793"/>
    </source>
</evidence>
<dbReference type="Gene3D" id="3.40.50.11550">
    <property type="match status" value="1"/>
</dbReference>
<evidence type="ECO:0000256" key="5">
    <source>
        <dbReference type="ARBA" id="ARBA00022692"/>
    </source>
</evidence>
<dbReference type="EMBL" id="RXGB01005644">
    <property type="protein sequence ID" value="TMW87542.1"/>
    <property type="molecule type" value="Genomic_DNA"/>
</dbReference>
<keyword evidence="5" id="KW-0812">Transmembrane</keyword>
<evidence type="ECO:0000256" key="1">
    <source>
        <dbReference type="ARBA" id="ARBA00004508"/>
    </source>
</evidence>
<comment type="caution">
    <text evidence="11">The sequence shown here is derived from an EMBL/GenBank/DDBJ whole genome shotgun (WGS) entry which is preliminary data.</text>
</comment>
<dbReference type="AlphaFoldDB" id="A0A6N2AYB8"/>
<evidence type="ECO:0000256" key="3">
    <source>
        <dbReference type="ARBA" id="ARBA00022528"/>
    </source>
</evidence>
<keyword evidence="8" id="KW-0472">Membrane</keyword>
<comment type="similarity">
    <text evidence="2">Belongs to the RETICULATA family.</text>
</comment>
<gene>
    <name evidence="11" type="ORF">EJD97_019806</name>
</gene>
<keyword evidence="3" id="KW-0150">Chloroplast</keyword>
<name>A0A6N2AYB8_SOLCI</name>
<evidence type="ECO:0000256" key="8">
    <source>
        <dbReference type="ARBA" id="ARBA00023136"/>
    </source>
</evidence>
<dbReference type="InterPro" id="IPR021825">
    <property type="entry name" value="RETICULATA-related"/>
</dbReference>
<dbReference type="GO" id="GO:0031969">
    <property type="term" value="C:chloroplast membrane"/>
    <property type="evidence" value="ECO:0007669"/>
    <property type="project" value="UniProtKB-SubCell"/>
</dbReference>